<dbReference type="GO" id="GO:0006890">
    <property type="term" value="P:retrograde vesicle-mediated transport, Golgi to endoplasmic reticulum"/>
    <property type="evidence" value="ECO:0007669"/>
    <property type="project" value="EnsemblFungi"/>
</dbReference>
<dbReference type="RefSeq" id="XP_003646647.1">
    <property type="nucleotide sequence ID" value="XM_003646599.1"/>
</dbReference>
<comment type="similarity">
    <text evidence="2 6">Belongs to the ERGIC family.</text>
</comment>
<keyword evidence="6" id="KW-0256">Endoplasmic reticulum</keyword>
<keyword evidence="6" id="KW-0931">ER-Golgi transport</keyword>
<dbReference type="PROSITE" id="PS01137">
    <property type="entry name" value="TATD_1"/>
    <property type="match status" value="1"/>
</dbReference>
<dbReference type="InterPro" id="IPR012936">
    <property type="entry name" value="Erv_C"/>
</dbReference>
<dbReference type="Pfam" id="PF07970">
    <property type="entry name" value="COPIIcoated_ERV"/>
    <property type="match status" value="1"/>
</dbReference>
<feature type="domain" description="Endoplasmic reticulum vesicle transporter N-terminal" evidence="8">
    <location>
        <begin position="7"/>
        <end position="95"/>
    </location>
</feature>
<evidence type="ECO:0000256" key="3">
    <source>
        <dbReference type="ARBA" id="ARBA00022692"/>
    </source>
</evidence>
<evidence type="ECO:0000313" key="9">
    <source>
        <dbReference type="EMBL" id="AET39830.1"/>
    </source>
</evidence>
<dbReference type="InterPro" id="IPR039542">
    <property type="entry name" value="Erv_N"/>
</dbReference>
<dbReference type="STRING" id="931890.I6NCN8"/>
<feature type="transmembrane region" description="Helical" evidence="6">
    <location>
        <begin position="358"/>
        <end position="382"/>
    </location>
</feature>
<organism evidence="9 10">
    <name type="scientific">Eremothecium cymbalariae (strain CBS 270.75 / DBVPG 7215 / KCTC 17166 / NRRL Y-17582)</name>
    <name type="common">Yeast</name>
    <dbReference type="NCBI Taxonomy" id="931890"/>
    <lineage>
        <taxon>Eukaryota</taxon>
        <taxon>Fungi</taxon>
        <taxon>Dikarya</taxon>
        <taxon>Ascomycota</taxon>
        <taxon>Saccharomycotina</taxon>
        <taxon>Saccharomycetes</taxon>
        <taxon>Saccharomycetales</taxon>
        <taxon>Saccharomycetaceae</taxon>
        <taxon>Eremothecium</taxon>
    </lineage>
</organism>
<dbReference type="InParanoid" id="I6NCN8"/>
<keyword evidence="4 6" id="KW-1133">Transmembrane helix</keyword>
<dbReference type="OrthoDB" id="270930at2759"/>
<proteinExistence type="inferred from homology"/>
<sequence>MSKSSLLSFDAFAKTEEDVRVRTKAGGIISLGCIVVTLLLLFNEWSQFNTVIQRPQLVLDRDRRLKMDLNLDFEFSNMPCAMLNLDVMDTSGEVQLDLQDAGFTKTRLDHSGTPIRTEKLEVGSNKAVHLPDDPNYCGSCYGSKSQDNNDALPKEQKVCCQTCEEVREAYSEKGWAFFDGQKIEQCIREGYVEKINSQLHEGCRVKGSAKLNRIQGNIHFAPGRTTNSGKRTHTHDVSLYDTHSHLNFNHIIHKLSFGSDADGALSNPLDGHKNIIQGDDAHFSTFSYFTKIVPTRYEYLDGRKLETTQFSVTTHSRPLKGGKDDDHPNTIHHRGGIAGVTIFFEMSPLKVINSEKHAITWSGFVLNCITSIGSVLAVGTVIDKITYRAQRSIWGKKSQ</sequence>
<gene>
    <name evidence="9" type="ordered locus">Ecym_5030</name>
</gene>
<evidence type="ECO:0000256" key="2">
    <source>
        <dbReference type="ARBA" id="ARBA00005648"/>
    </source>
</evidence>
<evidence type="ECO:0000256" key="5">
    <source>
        <dbReference type="ARBA" id="ARBA00023136"/>
    </source>
</evidence>
<dbReference type="GO" id="GO:0030134">
    <property type="term" value="C:COPII-coated ER to Golgi transport vesicle"/>
    <property type="evidence" value="ECO:0007669"/>
    <property type="project" value="EnsemblFungi"/>
</dbReference>
<protein>
    <recommendedName>
        <fullName evidence="6">Endoplasmic reticulum-Golgi intermediate compartment protein</fullName>
    </recommendedName>
</protein>
<dbReference type="PANTHER" id="PTHR10984:SF25">
    <property type="entry name" value="ENDOPLASMIC RETICULUM-GOLGI INTERMEDIATE COMPARTMENT PROTEIN 3"/>
    <property type="match status" value="1"/>
</dbReference>
<dbReference type="AlphaFoldDB" id="I6NCN8"/>
<dbReference type="GO" id="GO:0006888">
    <property type="term" value="P:endoplasmic reticulum to Golgi vesicle-mediated transport"/>
    <property type="evidence" value="ECO:0007669"/>
    <property type="project" value="UniProtKB-UniRule"/>
</dbReference>
<comment type="caution">
    <text evidence="6">Lacks conserved residue(s) required for the propagation of feature annotation.</text>
</comment>
<dbReference type="EMBL" id="CP002501">
    <property type="protein sequence ID" value="AET39830.1"/>
    <property type="molecule type" value="Genomic_DNA"/>
</dbReference>
<keyword evidence="3 6" id="KW-0812">Transmembrane</keyword>
<keyword evidence="10" id="KW-1185">Reference proteome</keyword>
<dbReference type="KEGG" id="erc:Ecym_5030"/>
<dbReference type="GO" id="GO:0005789">
    <property type="term" value="C:endoplasmic reticulum membrane"/>
    <property type="evidence" value="ECO:0007669"/>
    <property type="project" value="UniProtKB-SubCell"/>
</dbReference>
<comment type="function">
    <text evidence="6">Plays a role in transport between endoplasmic reticulum and Golgi.</text>
</comment>
<dbReference type="GO" id="GO:0033116">
    <property type="term" value="C:endoplasmic reticulum-Golgi intermediate compartment membrane"/>
    <property type="evidence" value="ECO:0007669"/>
    <property type="project" value="UniProtKB-SubCell"/>
</dbReference>
<comment type="subcellular location">
    <subcellularLocation>
        <location evidence="6">Endoplasmic reticulum membrane</location>
        <topology evidence="6">Multi-pass membrane protein</topology>
    </subcellularLocation>
    <subcellularLocation>
        <location evidence="6">Endoplasmic reticulum-Golgi intermediate compartment membrane</location>
        <topology evidence="6">Multi-pass membrane protein</topology>
    </subcellularLocation>
    <subcellularLocation>
        <location evidence="6">Golgi apparatus membrane</location>
        <topology evidence="6">Multi-pass membrane protein</topology>
    </subcellularLocation>
    <subcellularLocation>
        <location evidence="1">Membrane</location>
        <topology evidence="1">Multi-pass membrane protein</topology>
    </subcellularLocation>
</comment>
<evidence type="ECO:0000256" key="4">
    <source>
        <dbReference type="ARBA" id="ARBA00022989"/>
    </source>
</evidence>
<dbReference type="FunCoup" id="I6NCN8">
    <property type="interactions" value="712"/>
</dbReference>
<dbReference type="GeneID" id="11470294"/>
<evidence type="ECO:0000313" key="10">
    <source>
        <dbReference type="Proteomes" id="UP000006790"/>
    </source>
</evidence>
<keyword evidence="6" id="KW-0333">Golgi apparatus</keyword>
<accession>I6NCN8</accession>
<dbReference type="HOGENOM" id="CLU_034705_1_0_1"/>
<evidence type="ECO:0000256" key="1">
    <source>
        <dbReference type="ARBA" id="ARBA00004141"/>
    </source>
</evidence>
<dbReference type="Pfam" id="PF13850">
    <property type="entry name" value="ERGIC_N"/>
    <property type="match status" value="1"/>
</dbReference>
<name>I6NCN8_ERECY</name>
<dbReference type="PANTHER" id="PTHR10984">
    <property type="entry name" value="ENDOPLASMIC RETICULUM-GOLGI INTERMEDIATE COMPARTMENT PROTEIN"/>
    <property type="match status" value="1"/>
</dbReference>
<feature type="domain" description="Endoplasmic reticulum vesicle transporter C-terminal" evidence="7">
    <location>
        <begin position="140"/>
        <end position="383"/>
    </location>
</feature>
<keyword evidence="5 6" id="KW-0472">Membrane</keyword>
<dbReference type="eggNOG" id="KOG2667">
    <property type="taxonomic scope" value="Eukaryota"/>
</dbReference>
<dbReference type="GO" id="GO:0000139">
    <property type="term" value="C:Golgi membrane"/>
    <property type="evidence" value="ECO:0007669"/>
    <property type="project" value="UniProtKB-SubCell"/>
</dbReference>
<dbReference type="InterPro" id="IPR045888">
    <property type="entry name" value="Erv"/>
</dbReference>
<dbReference type="Proteomes" id="UP000006790">
    <property type="component" value="Chromosome 5"/>
</dbReference>
<dbReference type="InterPro" id="IPR018228">
    <property type="entry name" value="DNase_TatD-rel_CS"/>
</dbReference>
<dbReference type="GO" id="GO:0061852">
    <property type="term" value="C:retrograde transporter complex, Golgi to ER"/>
    <property type="evidence" value="ECO:0007669"/>
    <property type="project" value="EnsemblFungi"/>
</dbReference>
<dbReference type="OMA" id="QRHEGCR"/>
<evidence type="ECO:0000259" key="8">
    <source>
        <dbReference type="Pfam" id="PF13850"/>
    </source>
</evidence>
<reference evidence="9 10" key="1">
    <citation type="journal article" date="2011" name="G3 (Bethesda)">
        <title>Genome evolution in the Eremothecium clade of the Saccharomyces complex revealed by comparative genomics.</title>
        <authorList>
            <person name="Wendland J."/>
            <person name="Walther A."/>
        </authorList>
    </citation>
    <scope>NUCLEOTIDE SEQUENCE [LARGE SCALE GENOMIC DNA]</scope>
    <source>
        <strain evidence="10">CBS 270.75 / DBVPG 7215 / KCTC 17166 / NRRL Y-17582</strain>
    </source>
</reference>
<keyword evidence="6" id="KW-0813">Transport</keyword>
<evidence type="ECO:0000256" key="6">
    <source>
        <dbReference type="RuleBase" id="RU369013"/>
    </source>
</evidence>
<evidence type="ECO:0000259" key="7">
    <source>
        <dbReference type="Pfam" id="PF07970"/>
    </source>
</evidence>